<dbReference type="AlphaFoldDB" id="A0AAN6TDL7"/>
<evidence type="ECO:0000313" key="3">
    <source>
        <dbReference type="EMBL" id="KAK4112481.1"/>
    </source>
</evidence>
<feature type="domain" description="DUF7923" evidence="2">
    <location>
        <begin position="61"/>
        <end position="241"/>
    </location>
</feature>
<protein>
    <recommendedName>
        <fullName evidence="2">DUF7923 domain-containing protein</fullName>
    </recommendedName>
</protein>
<comment type="caution">
    <text evidence="3">The sequence shown here is derived from an EMBL/GenBank/DDBJ whole genome shotgun (WGS) entry which is preliminary data.</text>
</comment>
<gene>
    <name evidence="3" type="ORF">N656DRAFT_753415</name>
</gene>
<dbReference type="PANTHER" id="PTHR37543:SF1">
    <property type="entry name" value="CCCH ZINC FINGER DNA BINDING PROTEIN (AFU_ORTHOLOGUE AFUA_5G12760)"/>
    <property type="match status" value="1"/>
</dbReference>
<keyword evidence="1" id="KW-0175">Coiled coil</keyword>
<dbReference type="GeneID" id="89937187"/>
<dbReference type="RefSeq" id="XP_064670051.1">
    <property type="nucleotide sequence ID" value="XM_064813062.1"/>
</dbReference>
<feature type="coiled-coil region" evidence="1">
    <location>
        <begin position="23"/>
        <end position="64"/>
    </location>
</feature>
<dbReference type="EMBL" id="MU853342">
    <property type="protein sequence ID" value="KAK4112481.1"/>
    <property type="molecule type" value="Genomic_DNA"/>
</dbReference>
<dbReference type="InterPro" id="IPR057683">
    <property type="entry name" value="DUF7923"/>
</dbReference>
<name>A0AAN6TDL7_9PEZI</name>
<organism evidence="3 4">
    <name type="scientific">Canariomyces notabilis</name>
    <dbReference type="NCBI Taxonomy" id="2074819"/>
    <lineage>
        <taxon>Eukaryota</taxon>
        <taxon>Fungi</taxon>
        <taxon>Dikarya</taxon>
        <taxon>Ascomycota</taxon>
        <taxon>Pezizomycotina</taxon>
        <taxon>Sordariomycetes</taxon>
        <taxon>Sordariomycetidae</taxon>
        <taxon>Sordariales</taxon>
        <taxon>Chaetomiaceae</taxon>
        <taxon>Canariomyces</taxon>
    </lineage>
</organism>
<evidence type="ECO:0000313" key="4">
    <source>
        <dbReference type="Proteomes" id="UP001302812"/>
    </source>
</evidence>
<reference evidence="3" key="2">
    <citation type="submission" date="2023-05" db="EMBL/GenBank/DDBJ databases">
        <authorList>
            <consortium name="Lawrence Berkeley National Laboratory"/>
            <person name="Steindorff A."/>
            <person name="Hensen N."/>
            <person name="Bonometti L."/>
            <person name="Westerberg I."/>
            <person name="Brannstrom I.O."/>
            <person name="Guillou S."/>
            <person name="Cros-Aarteil S."/>
            <person name="Calhoun S."/>
            <person name="Haridas S."/>
            <person name="Kuo A."/>
            <person name="Mondo S."/>
            <person name="Pangilinan J."/>
            <person name="Riley R."/>
            <person name="Labutti K."/>
            <person name="Andreopoulos B."/>
            <person name="Lipzen A."/>
            <person name="Chen C."/>
            <person name="Yanf M."/>
            <person name="Daum C."/>
            <person name="Ng V."/>
            <person name="Clum A."/>
            <person name="Ohm R."/>
            <person name="Martin F."/>
            <person name="Silar P."/>
            <person name="Natvig D."/>
            <person name="Lalanne C."/>
            <person name="Gautier V."/>
            <person name="Ament-Velasquez S.L."/>
            <person name="Kruys A."/>
            <person name="Hutchinson M.I."/>
            <person name="Powell A.J."/>
            <person name="Barry K."/>
            <person name="Miller A.N."/>
            <person name="Grigoriev I.V."/>
            <person name="Debuchy R."/>
            <person name="Gladieux P."/>
            <person name="Thoren M.H."/>
            <person name="Johannesson H."/>
        </authorList>
    </citation>
    <scope>NUCLEOTIDE SEQUENCE</scope>
    <source>
        <strain evidence="3">CBS 508.74</strain>
    </source>
</reference>
<proteinExistence type="predicted"/>
<dbReference type="PANTHER" id="PTHR37543">
    <property type="entry name" value="CCCH ZINC FINGER DNA BINDING PROTEIN (AFU_ORTHOLOGUE AFUA_5G12760)"/>
    <property type="match status" value="1"/>
</dbReference>
<evidence type="ECO:0000259" key="2">
    <source>
        <dbReference type="Pfam" id="PF25540"/>
    </source>
</evidence>
<evidence type="ECO:0000256" key="1">
    <source>
        <dbReference type="SAM" id="Coils"/>
    </source>
</evidence>
<dbReference type="Proteomes" id="UP001302812">
    <property type="component" value="Unassembled WGS sequence"/>
</dbReference>
<keyword evidence="4" id="KW-1185">Reference proteome</keyword>
<feature type="non-terminal residue" evidence="3">
    <location>
        <position position="278"/>
    </location>
</feature>
<dbReference type="Pfam" id="PF25540">
    <property type="entry name" value="DUF7923"/>
    <property type="match status" value="1"/>
</dbReference>
<accession>A0AAN6TDL7</accession>
<sequence>MLTDQEIARAAARLAEFRRSDALSQLLDQYEVLLDDYKRLKSDYEEEREAREKYKQMARDQERNPFVLVLVDGDGYVFNESLIAQRAEGGSSAAQMLNDEIKASLRRKGLEHCQVMVRIYANVFGLSKALSKVGLGGNESRSLGPFIASFNRCYGLTEFVDAGQLKENADFKVRALLRLYADNAQCKHVYLAACHDVGYISELAPFMGNSAKFTLINSPGIHFHEEFTKLGMGIEEFRGVFRSTPLEGSLPFRPLTSHNVNAKSATQAIPPAKQPLVS</sequence>
<reference evidence="3" key="1">
    <citation type="journal article" date="2023" name="Mol. Phylogenet. Evol.">
        <title>Genome-scale phylogeny and comparative genomics of the fungal order Sordariales.</title>
        <authorList>
            <person name="Hensen N."/>
            <person name="Bonometti L."/>
            <person name="Westerberg I."/>
            <person name="Brannstrom I.O."/>
            <person name="Guillou S."/>
            <person name="Cros-Aarteil S."/>
            <person name="Calhoun S."/>
            <person name="Haridas S."/>
            <person name="Kuo A."/>
            <person name="Mondo S."/>
            <person name="Pangilinan J."/>
            <person name="Riley R."/>
            <person name="LaButti K."/>
            <person name="Andreopoulos B."/>
            <person name="Lipzen A."/>
            <person name="Chen C."/>
            <person name="Yan M."/>
            <person name="Daum C."/>
            <person name="Ng V."/>
            <person name="Clum A."/>
            <person name="Steindorff A."/>
            <person name="Ohm R.A."/>
            <person name="Martin F."/>
            <person name="Silar P."/>
            <person name="Natvig D.O."/>
            <person name="Lalanne C."/>
            <person name="Gautier V."/>
            <person name="Ament-Velasquez S.L."/>
            <person name="Kruys A."/>
            <person name="Hutchinson M.I."/>
            <person name="Powell A.J."/>
            <person name="Barry K."/>
            <person name="Miller A.N."/>
            <person name="Grigoriev I.V."/>
            <person name="Debuchy R."/>
            <person name="Gladieux P."/>
            <person name="Hiltunen Thoren M."/>
            <person name="Johannesson H."/>
        </authorList>
    </citation>
    <scope>NUCLEOTIDE SEQUENCE</scope>
    <source>
        <strain evidence="3">CBS 508.74</strain>
    </source>
</reference>